<dbReference type="InterPro" id="IPR003231">
    <property type="entry name" value="ACP"/>
</dbReference>
<evidence type="ECO:0000256" key="5">
    <source>
        <dbReference type="ARBA" id="ARBA00022553"/>
    </source>
</evidence>
<dbReference type="AlphaFoldDB" id="A0AA35YE98"/>
<comment type="function">
    <text evidence="10">Carrier of the growing fatty acid chain in fatty acid biosynthesis. May be involved in the synthesis of short and medium chain fatty acids. Accessory and non-catalytic subunit of the mitochondrial membrane respiratory chain NADH dehydrogenase (Complex I), which functions in the transfer of electrons from NADH to the respiratory chain.</text>
</comment>
<name>A0AA35YE98_LACSI</name>
<feature type="domain" description="Carrier" evidence="13">
    <location>
        <begin position="45"/>
        <end position="120"/>
    </location>
</feature>
<evidence type="ECO:0000313" key="14">
    <source>
        <dbReference type="EMBL" id="CAI9270243.1"/>
    </source>
</evidence>
<dbReference type="GO" id="GO:0000035">
    <property type="term" value="F:acyl binding"/>
    <property type="evidence" value="ECO:0007669"/>
    <property type="project" value="TreeGrafter"/>
</dbReference>
<dbReference type="EMBL" id="OX465077">
    <property type="protein sequence ID" value="CAI9270243.1"/>
    <property type="molecule type" value="Genomic_DNA"/>
</dbReference>
<evidence type="ECO:0000256" key="11">
    <source>
        <dbReference type="ARBA" id="ARBA00063067"/>
    </source>
</evidence>
<gene>
    <name evidence="14" type="ORF">LSALG_LOCUS10572</name>
</gene>
<proteinExistence type="inferred from homology"/>
<dbReference type="Proteomes" id="UP001177003">
    <property type="component" value="Chromosome 1"/>
</dbReference>
<dbReference type="InterPro" id="IPR009081">
    <property type="entry name" value="PP-bd_ACP"/>
</dbReference>
<evidence type="ECO:0000256" key="8">
    <source>
        <dbReference type="ARBA" id="ARBA00023098"/>
    </source>
</evidence>
<keyword evidence="9 12" id="KW-0275">Fatty acid biosynthesis</keyword>
<evidence type="ECO:0000256" key="6">
    <source>
        <dbReference type="ARBA" id="ARBA00022660"/>
    </source>
</evidence>
<keyword evidence="5" id="KW-0597">Phosphoprotein</keyword>
<keyword evidence="15" id="KW-1185">Reference proteome</keyword>
<dbReference type="PANTHER" id="PTHR20863">
    <property type="entry name" value="ACYL CARRIER PROTEIN"/>
    <property type="match status" value="1"/>
</dbReference>
<keyword evidence="8" id="KW-0443">Lipid metabolism</keyword>
<accession>A0AA35YE98</accession>
<dbReference type="FunFam" id="1.10.1200.10:FF:000003">
    <property type="entry name" value="Acyl carrier protein"/>
    <property type="match status" value="1"/>
</dbReference>
<evidence type="ECO:0000313" key="15">
    <source>
        <dbReference type="Proteomes" id="UP001177003"/>
    </source>
</evidence>
<comment type="pathway">
    <text evidence="1">Lipid metabolism; fatty acid biosynthesis.</text>
</comment>
<evidence type="ECO:0000256" key="10">
    <source>
        <dbReference type="ARBA" id="ARBA00057783"/>
    </source>
</evidence>
<evidence type="ECO:0000256" key="12">
    <source>
        <dbReference type="RuleBase" id="RU000722"/>
    </source>
</evidence>
<evidence type="ECO:0000256" key="3">
    <source>
        <dbReference type="ARBA" id="ARBA00022450"/>
    </source>
</evidence>
<dbReference type="GO" id="GO:0005739">
    <property type="term" value="C:mitochondrion"/>
    <property type="evidence" value="ECO:0007669"/>
    <property type="project" value="UniProtKB-ARBA"/>
</dbReference>
<keyword evidence="3 12" id="KW-0596">Phosphopantetheine</keyword>
<organism evidence="14 15">
    <name type="scientific">Lactuca saligna</name>
    <name type="common">Willowleaf lettuce</name>
    <dbReference type="NCBI Taxonomy" id="75948"/>
    <lineage>
        <taxon>Eukaryota</taxon>
        <taxon>Viridiplantae</taxon>
        <taxon>Streptophyta</taxon>
        <taxon>Embryophyta</taxon>
        <taxon>Tracheophyta</taxon>
        <taxon>Spermatophyta</taxon>
        <taxon>Magnoliopsida</taxon>
        <taxon>eudicotyledons</taxon>
        <taxon>Gunneridae</taxon>
        <taxon>Pentapetalae</taxon>
        <taxon>asterids</taxon>
        <taxon>campanulids</taxon>
        <taxon>Asterales</taxon>
        <taxon>Asteraceae</taxon>
        <taxon>Cichorioideae</taxon>
        <taxon>Cichorieae</taxon>
        <taxon>Lactucinae</taxon>
        <taxon>Lactuca</taxon>
    </lineage>
</organism>
<dbReference type="Gene3D" id="1.10.1200.10">
    <property type="entry name" value="ACP-like"/>
    <property type="match status" value="1"/>
</dbReference>
<dbReference type="InterPro" id="IPR036736">
    <property type="entry name" value="ACP-like_sf"/>
</dbReference>
<reference evidence="14" key="1">
    <citation type="submission" date="2023-04" db="EMBL/GenBank/DDBJ databases">
        <authorList>
            <person name="Vijverberg K."/>
            <person name="Xiong W."/>
            <person name="Schranz E."/>
        </authorList>
    </citation>
    <scope>NUCLEOTIDE SEQUENCE</scope>
</reference>
<evidence type="ECO:0000256" key="7">
    <source>
        <dbReference type="ARBA" id="ARBA00022832"/>
    </source>
</evidence>
<dbReference type="SUPFAM" id="SSF47336">
    <property type="entry name" value="ACP-like"/>
    <property type="match status" value="1"/>
</dbReference>
<evidence type="ECO:0000256" key="9">
    <source>
        <dbReference type="ARBA" id="ARBA00023160"/>
    </source>
</evidence>
<dbReference type="PANTHER" id="PTHR20863:SF60">
    <property type="entry name" value="ACYL CARRIER PROTEIN 3, MITOCHONDRIAL"/>
    <property type="match status" value="1"/>
</dbReference>
<dbReference type="PROSITE" id="PS50075">
    <property type="entry name" value="CARRIER"/>
    <property type="match status" value="1"/>
</dbReference>
<dbReference type="HAMAP" id="MF_01217">
    <property type="entry name" value="Acyl_carrier"/>
    <property type="match status" value="1"/>
</dbReference>
<protein>
    <recommendedName>
        <fullName evidence="12">Acyl carrier protein</fullName>
    </recommendedName>
</protein>
<dbReference type="GO" id="GO:0000036">
    <property type="term" value="F:acyl carrier activity"/>
    <property type="evidence" value="ECO:0007669"/>
    <property type="project" value="TreeGrafter"/>
</dbReference>
<keyword evidence="4 12" id="KW-0444">Lipid biosynthesis</keyword>
<dbReference type="NCBIfam" id="TIGR00517">
    <property type="entry name" value="acyl_carrier"/>
    <property type="match status" value="1"/>
</dbReference>
<comment type="similarity">
    <text evidence="2">Belongs to the acyl carrier protein (ACP) family.</text>
</comment>
<evidence type="ECO:0000256" key="4">
    <source>
        <dbReference type="ARBA" id="ARBA00022516"/>
    </source>
</evidence>
<keyword evidence="6" id="KW-0679">Respiratory chain</keyword>
<keyword evidence="6" id="KW-0813">Transport</keyword>
<evidence type="ECO:0000256" key="1">
    <source>
        <dbReference type="ARBA" id="ARBA00005194"/>
    </source>
</evidence>
<evidence type="ECO:0000256" key="2">
    <source>
        <dbReference type="ARBA" id="ARBA00010930"/>
    </source>
</evidence>
<dbReference type="NCBIfam" id="NF002148">
    <property type="entry name" value="PRK00982.1-2"/>
    <property type="match status" value="1"/>
</dbReference>
<keyword evidence="7" id="KW-0276">Fatty acid metabolism</keyword>
<dbReference type="Pfam" id="PF00550">
    <property type="entry name" value="PP-binding"/>
    <property type="match status" value="1"/>
</dbReference>
<keyword evidence="6" id="KW-0249">Electron transport</keyword>
<comment type="subunit">
    <text evidence="11">Complex I is composed of at least 49 different subunits.</text>
</comment>
<evidence type="ECO:0000259" key="13">
    <source>
        <dbReference type="PROSITE" id="PS50075"/>
    </source>
</evidence>
<sequence length="124" mass="14035">MQSLRDSMLRHLRITLSTRQLILTKSVINRQLCTSTHTHSNSNHDQVIARVIGLVKKFDKIDTTKVTGLADFQKDLSLDSLDRVELVMAFEQEFSIEIPDEEADKLKCCADVAQYIISAAKQDS</sequence>